<evidence type="ECO:0000256" key="1">
    <source>
        <dbReference type="SAM" id="MobiDB-lite"/>
    </source>
</evidence>
<protein>
    <submittedName>
        <fullName evidence="2">Uncharacterized protein</fullName>
    </submittedName>
</protein>
<feature type="region of interest" description="Disordered" evidence="1">
    <location>
        <begin position="59"/>
        <end position="92"/>
    </location>
</feature>
<feature type="compositionally biased region" description="Basic and acidic residues" evidence="1">
    <location>
        <begin position="60"/>
        <end position="71"/>
    </location>
</feature>
<proteinExistence type="predicted"/>
<evidence type="ECO:0000313" key="2">
    <source>
        <dbReference type="EMBL" id="STU70449.1"/>
    </source>
</evidence>
<gene>
    <name evidence="2" type="ORF">NCTC5050_02126</name>
</gene>
<accession>A0A377ZHL9</accession>
<organism evidence="2 3">
    <name type="scientific">Klebsiella pneumoniae subsp. ozaenae</name>
    <dbReference type="NCBI Taxonomy" id="574"/>
    <lineage>
        <taxon>Bacteria</taxon>
        <taxon>Pseudomonadati</taxon>
        <taxon>Pseudomonadota</taxon>
        <taxon>Gammaproteobacteria</taxon>
        <taxon>Enterobacterales</taxon>
        <taxon>Enterobacteriaceae</taxon>
        <taxon>Klebsiella/Raoultella group</taxon>
        <taxon>Klebsiella</taxon>
        <taxon>Klebsiella pneumoniae complex</taxon>
    </lineage>
</organism>
<name>A0A377ZHL9_KLEPO</name>
<dbReference type="EMBL" id="UGLZ01000004">
    <property type="protein sequence ID" value="STU70449.1"/>
    <property type="molecule type" value="Genomic_DNA"/>
</dbReference>
<reference evidence="2 3" key="1">
    <citation type="submission" date="2018-06" db="EMBL/GenBank/DDBJ databases">
        <authorList>
            <consortium name="Pathogen Informatics"/>
            <person name="Doyle S."/>
        </authorList>
    </citation>
    <scope>NUCLEOTIDE SEQUENCE [LARGE SCALE GENOMIC DNA]</scope>
    <source>
        <strain evidence="2 3">NCTC5050</strain>
    </source>
</reference>
<dbReference type="Proteomes" id="UP000255382">
    <property type="component" value="Unassembled WGS sequence"/>
</dbReference>
<keyword evidence="3" id="KW-1185">Reference proteome</keyword>
<evidence type="ECO:0000313" key="3">
    <source>
        <dbReference type="Proteomes" id="UP000255382"/>
    </source>
</evidence>
<dbReference type="AlphaFoldDB" id="A0A377ZHL9"/>
<sequence length="92" mass="9998">MMVQTKAPIPGRPLLPIVHETAGLIAQGMEGRQLIVRNGGVGHQVAGFSRYRSNLTVIEGKGEQQSRRPQAEDGQQTARQAPLPRHSHVMPA</sequence>